<dbReference type="EMBL" id="LWDD02000212">
    <property type="protein sequence ID" value="KAE8262684.1"/>
    <property type="molecule type" value="Genomic_DNA"/>
</dbReference>
<dbReference type="PROSITE" id="PS50181">
    <property type="entry name" value="FBOX"/>
    <property type="match status" value="1"/>
</dbReference>
<dbReference type="AlphaFoldDB" id="A0A177VBQ6"/>
<reference evidence="1" key="1">
    <citation type="submission" date="2016-04" db="EMBL/GenBank/DDBJ databases">
        <authorList>
            <person name="Nguyen H.D."/>
            <person name="Kesanakurti P."/>
            <person name="Cullis J."/>
            <person name="Levesque C.A."/>
            <person name="Hambleton S."/>
        </authorList>
    </citation>
    <scope>NUCLEOTIDE SEQUENCE</scope>
    <source>
        <strain evidence="1">DAOMC 238032</strain>
    </source>
</reference>
<reference evidence="1" key="2">
    <citation type="journal article" date="2019" name="IMA Fungus">
        <title>Genome sequencing and comparison of five Tilletia species to identify candidate genes for the detection of regulated species infecting wheat.</title>
        <authorList>
            <person name="Nguyen H.D.T."/>
            <person name="Sultana T."/>
            <person name="Kesanakurti P."/>
            <person name="Hambleton S."/>
        </authorList>
    </citation>
    <scope>NUCLEOTIDE SEQUENCE</scope>
    <source>
        <strain evidence="1">DAOMC 238032</strain>
    </source>
</reference>
<organism evidence="1 2">
    <name type="scientific">Tilletia caries</name>
    <name type="common">wheat bunt fungus</name>
    <dbReference type="NCBI Taxonomy" id="13290"/>
    <lineage>
        <taxon>Eukaryota</taxon>
        <taxon>Fungi</taxon>
        <taxon>Dikarya</taxon>
        <taxon>Basidiomycota</taxon>
        <taxon>Ustilaginomycotina</taxon>
        <taxon>Exobasidiomycetes</taxon>
        <taxon>Tilletiales</taxon>
        <taxon>Tilletiaceae</taxon>
        <taxon>Tilletia</taxon>
    </lineage>
</organism>
<sequence>MSTSSSSSTSPSPSFSSAPAFPLFDLPFELIRSIFVRCDYYSLKILRQVCKSFKNIVDSDTVFDPILFRIRPQSNPALTRDDLLEIKRLAEARVVHSDEPKPSVSKALNTYIITHPALGRLRWYSVDGRGVATFERKPNLVDCDPAVVKVAHVPDECATYPPVLELEIFMRAIVGFGSLTYKSPGVDQSEPTKENRPVLLNDVIKALVAGIMEFNEQHRLEHDCIDSEDENGSSYFRFTSPAYLQIRANGTLRFVYFN</sequence>
<dbReference type="InterPro" id="IPR001810">
    <property type="entry name" value="F-box_dom"/>
</dbReference>
<dbReference type="InterPro" id="IPR036047">
    <property type="entry name" value="F-box-like_dom_sf"/>
</dbReference>
<gene>
    <name evidence="1" type="ORF">A4X03_0g2264</name>
</gene>
<dbReference type="Proteomes" id="UP000077671">
    <property type="component" value="Unassembled WGS sequence"/>
</dbReference>
<protein>
    <submittedName>
        <fullName evidence="1">Uncharacterized protein</fullName>
    </submittedName>
</protein>
<proteinExistence type="predicted"/>
<evidence type="ECO:0000313" key="1">
    <source>
        <dbReference type="EMBL" id="KAE8262684.1"/>
    </source>
</evidence>
<dbReference type="Pfam" id="PF00646">
    <property type="entry name" value="F-box"/>
    <property type="match status" value="1"/>
</dbReference>
<accession>A0A177VBQ6</accession>
<name>A0A177VBQ6_9BASI</name>
<comment type="caution">
    <text evidence="1">The sequence shown here is derived from an EMBL/GenBank/DDBJ whole genome shotgun (WGS) entry which is preliminary data.</text>
</comment>
<dbReference type="SMART" id="SM00256">
    <property type="entry name" value="FBOX"/>
    <property type="match status" value="1"/>
</dbReference>
<evidence type="ECO:0000313" key="2">
    <source>
        <dbReference type="Proteomes" id="UP000077671"/>
    </source>
</evidence>
<dbReference type="SUPFAM" id="SSF81383">
    <property type="entry name" value="F-box domain"/>
    <property type="match status" value="1"/>
</dbReference>
<dbReference type="CDD" id="cd09917">
    <property type="entry name" value="F-box_SF"/>
    <property type="match status" value="1"/>
</dbReference>